<comment type="caution">
    <text evidence="1">The sequence shown here is derived from an EMBL/GenBank/DDBJ whole genome shotgun (WGS) entry which is preliminary data.</text>
</comment>
<accession>A0A1J4S2E5</accession>
<dbReference type="Proteomes" id="UP000182345">
    <property type="component" value="Unassembled WGS sequence"/>
</dbReference>
<dbReference type="EMBL" id="MNUK01000001">
    <property type="protein sequence ID" value="OIN92852.1"/>
    <property type="molecule type" value="Genomic_DNA"/>
</dbReference>
<evidence type="ECO:0000313" key="2">
    <source>
        <dbReference type="Proteomes" id="UP000182345"/>
    </source>
</evidence>
<reference evidence="1 2" key="1">
    <citation type="journal article" date="2016" name="Environ. Microbiol.">
        <title>Genomic resolution of a cold subsurface aquifer community provides metabolic insights for novel microbes adapted to high CO concentrations.</title>
        <authorList>
            <person name="Probst A.J."/>
            <person name="Castelle C.J."/>
            <person name="Singh A."/>
            <person name="Brown C.T."/>
            <person name="Anantharaman K."/>
            <person name="Sharon I."/>
            <person name="Hug L.A."/>
            <person name="Burstein D."/>
            <person name="Emerson J.B."/>
            <person name="Thomas B.C."/>
            <person name="Banfield J.F."/>
        </authorList>
    </citation>
    <scope>NUCLEOTIDE SEQUENCE [LARGE SCALE GENOMIC DNA]</scope>
    <source>
        <strain evidence="1">CG1_02_44_10</strain>
    </source>
</reference>
<evidence type="ECO:0000313" key="1">
    <source>
        <dbReference type="EMBL" id="OIN92852.1"/>
    </source>
</evidence>
<organism evidence="1 2">
    <name type="scientific">Candidatus Collierbacteria bacterium CG1_02_44_10</name>
    <dbReference type="NCBI Taxonomy" id="1805087"/>
    <lineage>
        <taxon>Bacteria</taxon>
        <taxon>Candidatus Collieribacteriota</taxon>
    </lineage>
</organism>
<sequence length="72" mass="8563">MERIPLVELYQQRQKERREKGQSDKRFRINPDGDIYLILTYYSEERGISARNISTGKIQEFPGSLFVIPEEE</sequence>
<name>A0A1J4S2E5_9BACT</name>
<proteinExistence type="predicted"/>
<gene>
    <name evidence="1" type="ORF">AUJ42_00035</name>
</gene>
<protein>
    <submittedName>
        <fullName evidence="1">Uncharacterized protein</fullName>
    </submittedName>
</protein>
<dbReference type="AlphaFoldDB" id="A0A1J4S2E5"/>